<comment type="caution">
    <text evidence="1">The sequence shown here is derived from an EMBL/GenBank/DDBJ whole genome shotgun (WGS) entry which is preliminary data.</text>
</comment>
<dbReference type="NCBIfam" id="NF006126">
    <property type="entry name" value="PRK08270.1"/>
    <property type="match status" value="1"/>
</dbReference>
<sequence>MPATPSHAPSSDASKLDISGTVREYLHRSDWRVNANANQGYSLGGLILNTAGKVIANYWLNDVYTPAIGEAHRNADIHIHDLDMLSGYCAGWSLRTLLHEGLNGVPGKVESAPPKHLSSAIGQMVNFLGTLQNEWAGAQAFSSFDTYLAPFIRKDNLDYATVRQCIQEFVYNLNVPSRWGTQTPFTNITFDWVCPEDLRDQIPVIASEEMPFSYGDLQAEMDMINRAYIEVMTAGDSMGRVFTFPIPTYNITRDFDWHSENALRLFEMTARYGLPYFQNFLNSDLEPNMVRSMCCRLQLDLRELLKRGNGLFGSAEQTGSLGVVTVNCARLGYLYKGNKPALMARLDQLMDLARDSLETKRQAIGQLMLEGLFPYTKRYLGTLRNHFSTIGVNGLNEMIRNFTDDRENISSDWGREFALELLDHVRDRMKQYQEETGHLYNLEATPAEGTTYRFAREDRKRFPDILQAGTDEAPYYTNSSQLPVGYTDDPFEALDLQDELQTRYTGGTVLHLYMRERISDAATCARFVKTVLENYRLPYITVTPTFSICPVHGYLNGEHEFCPRCDELLLAGQALPVKATTSA</sequence>
<dbReference type="Gene3D" id="3.20.70.20">
    <property type="match status" value="1"/>
</dbReference>
<dbReference type="SUPFAM" id="SSF51998">
    <property type="entry name" value="PFL-like glycyl radical enzymes"/>
    <property type="match status" value="1"/>
</dbReference>
<dbReference type="InterPro" id="IPR012833">
    <property type="entry name" value="NrdD"/>
</dbReference>
<organism evidence="1 2">
    <name type="scientific">Marinobacter nauticus</name>
    <name type="common">Marinobacter hydrocarbonoclasticus</name>
    <name type="synonym">Marinobacter aquaeolei</name>
    <dbReference type="NCBI Taxonomy" id="2743"/>
    <lineage>
        <taxon>Bacteria</taxon>
        <taxon>Pseudomonadati</taxon>
        <taxon>Pseudomonadota</taxon>
        <taxon>Gammaproteobacteria</taxon>
        <taxon>Pseudomonadales</taxon>
        <taxon>Marinobacteraceae</taxon>
        <taxon>Marinobacter</taxon>
    </lineage>
</organism>
<dbReference type="EMBL" id="QPJI01000007">
    <property type="protein sequence ID" value="RCW68363.1"/>
    <property type="molecule type" value="Genomic_DNA"/>
</dbReference>
<reference evidence="1 2" key="1">
    <citation type="submission" date="2018-07" db="EMBL/GenBank/DDBJ databases">
        <title>Freshwater and sediment microbial communities from various areas in North America, analyzing microbe dynamics in response to fracking.</title>
        <authorList>
            <person name="Lamendella R."/>
        </authorList>
    </citation>
    <scope>NUCLEOTIDE SEQUENCE [LARGE SCALE GENOMIC DNA]</scope>
    <source>
        <strain evidence="1 2">105B</strain>
    </source>
</reference>
<dbReference type="NCBIfam" id="TIGR02487">
    <property type="entry name" value="NrdD"/>
    <property type="match status" value="1"/>
</dbReference>
<dbReference type="AlphaFoldDB" id="A0A368XK84"/>
<evidence type="ECO:0000313" key="1">
    <source>
        <dbReference type="EMBL" id="RCW68363.1"/>
    </source>
</evidence>
<dbReference type="PANTHER" id="PTHR21075:SF0">
    <property type="entry name" value="ANAEROBIC RIBONUCLEOSIDE-TRIPHOSPHATE REDUCTASE"/>
    <property type="match status" value="1"/>
</dbReference>
<dbReference type="GO" id="GO:0006260">
    <property type="term" value="P:DNA replication"/>
    <property type="evidence" value="ECO:0007669"/>
    <property type="project" value="InterPro"/>
</dbReference>
<dbReference type="CDD" id="cd01675">
    <property type="entry name" value="RNR_III"/>
    <property type="match status" value="1"/>
</dbReference>
<dbReference type="GO" id="GO:0008998">
    <property type="term" value="F:ribonucleoside-triphosphate reductase (thioredoxin) activity"/>
    <property type="evidence" value="ECO:0007669"/>
    <property type="project" value="InterPro"/>
</dbReference>
<name>A0A368XK84_MARNT</name>
<protein>
    <submittedName>
        <fullName evidence="1">Ribonucleoside-triphosphate reductase class III catalytic subunit</fullName>
    </submittedName>
</protein>
<proteinExistence type="predicted"/>
<dbReference type="GO" id="GO:0009265">
    <property type="term" value="P:2'-deoxyribonucleotide biosynthetic process"/>
    <property type="evidence" value="ECO:0007669"/>
    <property type="project" value="TreeGrafter"/>
</dbReference>
<dbReference type="Proteomes" id="UP000253647">
    <property type="component" value="Unassembled WGS sequence"/>
</dbReference>
<dbReference type="GO" id="GO:0004748">
    <property type="term" value="F:ribonucleoside-diphosphate reductase activity, thioredoxin disulfide as acceptor"/>
    <property type="evidence" value="ECO:0007669"/>
    <property type="project" value="TreeGrafter"/>
</dbReference>
<dbReference type="PANTHER" id="PTHR21075">
    <property type="entry name" value="ANAEROBIC RIBONUCLEOSIDE-TRIPHOSPHATE REDUCTASE"/>
    <property type="match status" value="1"/>
</dbReference>
<accession>A0A368XK84</accession>
<evidence type="ECO:0000313" key="2">
    <source>
        <dbReference type="Proteomes" id="UP000253647"/>
    </source>
</evidence>
<dbReference type="Pfam" id="PF13597">
    <property type="entry name" value="NRDD"/>
    <property type="match status" value="1"/>
</dbReference>
<dbReference type="GO" id="GO:0031250">
    <property type="term" value="C:anaerobic ribonucleoside-triphosphate reductase complex"/>
    <property type="evidence" value="ECO:0007669"/>
    <property type="project" value="TreeGrafter"/>
</dbReference>
<gene>
    <name evidence="1" type="ORF">DET61_107103</name>
</gene>